<organism evidence="2 3">
    <name type="scientific">Candidatus Beckwithbacteria bacterium CG1_02_47_37</name>
    <dbReference type="NCBI Taxonomy" id="1805034"/>
    <lineage>
        <taxon>Bacteria</taxon>
        <taxon>Candidatus Beckwithiibacteriota</taxon>
    </lineage>
</organism>
<feature type="domain" description="ETS" evidence="1">
    <location>
        <begin position="300"/>
        <end position="352"/>
    </location>
</feature>
<protein>
    <recommendedName>
        <fullName evidence="1">ETS domain-containing protein</fullName>
    </recommendedName>
</protein>
<evidence type="ECO:0000313" key="3">
    <source>
        <dbReference type="Proteomes" id="UP000183144"/>
    </source>
</evidence>
<dbReference type="GO" id="GO:0003700">
    <property type="term" value="F:DNA-binding transcription factor activity"/>
    <property type="evidence" value="ECO:0007669"/>
    <property type="project" value="InterPro"/>
</dbReference>
<dbReference type="PROSITE" id="PS50061">
    <property type="entry name" value="ETS_DOMAIN_3"/>
    <property type="match status" value="1"/>
</dbReference>
<dbReference type="GO" id="GO:0043565">
    <property type="term" value="F:sequence-specific DNA binding"/>
    <property type="evidence" value="ECO:0007669"/>
    <property type="project" value="InterPro"/>
</dbReference>
<evidence type="ECO:0000259" key="1">
    <source>
        <dbReference type="PROSITE" id="PS50061"/>
    </source>
</evidence>
<reference evidence="2 3" key="1">
    <citation type="journal article" date="2016" name="Environ. Microbiol.">
        <title>Genomic resolution of a cold subsurface aquifer community provides metabolic insights for novel microbes adapted to high CO concentrations.</title>
        <authorList>
            <person name="Probst A.J."/>
            <person name="Castelle C.J."/>
            <person name="Singh A."/>
            <person name="Brown C.T."/>
            <person name="Anantharaman K."/>
            <person name="Sharon I."/>
            <person name="Hug L.A."/>
            <person name="Burstein D."/>
            <person name="Emerson J.B."/>
            <person name="Thomas B.C."/>
            <person name="Banfield J.F."/>
        </authorList>
    </citation>
    <scope>NUCLEOTIDE SEQUENCE [LARGE SCALE GENOMIC DNA]</scope>
    <source>
        <strain evidence="2">CG1_02_47_37</strain>
    </source>
</reference>
<dbReference type="AlphaFoldDB" id="A0A1J4RTG4"/>
<dbReference type="InterPro" id="IPR000418">
    <property type="entry name" value="Ets_dom"/>
</dbReference>
<dbReference type="EMBL" id="MNUI01000040">
    <property type="protein sequence ID" value="OIN89190.1"/>
    <property type="molecule type" value="Genomic_DNA"/>
</dbReference>
<evidence type="ECO:0000313" key="2">
    <source>
        <dbReference type="EMBL" id="OIN89190.1"/>
    </source>
</evidence>
<sequence>MSVGEIDKNVLEEEFESVLQIYPENGNHNRRHIINCLENLDLIVVSNPDIGGRELFKAKVGVILHDIEREARNPKELITGFGLKQEEAEDVLCAVADHGKPKYKWKNPDNLITQLVYDADKMDTSKERFLDPNKEGKYWAYVLMVRDSVTFRVARDKLTGELPQQLQINPFNQTVRAIEVDNFQKGLRGVWQHATLPARKTISKLILMCTRNNNYTKFIQEKLGSRPKTEELDGIGLSKLQRRLIARVEGMEGYVNYILEKLDPLTDKAEWSETDKEQLRLFLEEKLFTYDMFIRMLIGFDIKDMDDLERVYFRKKEKIRQNYERFRENTREIREGFDMEKLESRRQYFRELLGDKLESLSHFSRVNNVQALIGGRRLLDRQWGDILAEISVTNTTRAIDTALSVEKSSSQIPNLADKILRHFRQDALRAVDRVNDIFGTDRFIYFLLSGQTINSPVARLPYIYTMNKLPKTSKGLIINFSAPSHPQAIHAIKMFRDLAEMPTILEEGIKMFSKGLYLPDDFKKMVVDIFSLNFRQNEINQDMFDFIFNNLVVNEDGELKVKNENYVFSDWLEIDYEKRGNINWKMATQIVTRINHFCSKVGIISPLRPYVVMKKDLVVTELGISVMKNPASAIQ</sequence>
<dbReference type="SUPFAM" id="SSF109604">
    <property type="entry name" value="HD-domain/PDEase-like"/>
    <property type="match status" value="1"/>
</dbReference>
<dbReference type="Proteomes" id="UP000183144">
    <property type="component" value="Unassembled WGS sequence"/>
</dbReference>
<dbReference type="Gene3D" id="1.10.3210.10">
    <property type="entry name" value="Hypothetical protein af1432"/>
    <property type="match status" value="1"/>
</dbReference>
<accession>A0A1J4RTG4</accession>
<gene>
    <name evidence="2" type="ORF">AUJ59_02310</name>
</gene>
<proteinExistence type="predicted"/>
<name>A0A1J4RTG4_9BACT</name>
<comment type="caution">
    <text evidence="2">The sequence shown here is derived from an EMBL/GenBank/DDBJ whole genome shotgun (WGS) entry which is preliminary data.</text>
</comment>